<feature type="compositionally biased region" description="Polar residues" evidence="1">
    <location>
        <begin position="159"/>
        <end position="173"/>
    </location>
</feature>
<gene>
    <name evidence="2" type="ORF">JG688_00014514</name>
</gene>
<evidence type="ECO:0000313" key="3">
    <source>
        <dbReference type="Proteomes" id="UP000709295"/>
    </source>
</evidence>
<accession>A0A8J5M0E9</accession>
<feature type="non-terminal residue" evidence="2">
    <location>
        <position position="1"/>
    </location>
</feature>
<dbReference type="EMBL" id="JAENGY010001391">
    <property type="protein sequence ID" value="KAG6949712.1"/>
    <property type="molecule type" value="Genomic_DNA"/>
</dbReference>
<dbReference type="AlphaFoldDB" id="A0A8J5M0E9"/>
<comment type="caution">
    <text evidence="2">The sequence shown here is derived from an EMBL/GenBank/DDBJ whole genome shotgun (WGS) entry which is preliminary data.</text>
</comment>
<proteinExistence type="predicted"/>
<evidence type="ECO:0000313" key="2">
    <source>
        <dbReference type="EMBL" id="KAG6949712.1"/>
    </source>
</evidence>
<feature type="region of interest" description="Disordered" evidence="1">
    <location>
        <begin position="147"/>
        <end position="173"/>
    </location>
</feature>
<sequence length="173" mass="18626">EKIVAVLSVQSTPTLKAALGFLGGFAKALHDGKFAEYAASATTTQLAEIKMESGISGGATSSVGKSMAKQKRSLRKAAPVSKVQITTTFDCEEQTQQSQTKDTLEIGKSANASSFMFEAAPTSPGLHENNSDKWHELTRSVLLVPKQNNSQRRRSQSRFRTCNVTGLHTSGYT</sequence>
<evidence type="ECO:0000256" key="1">
    <source>
        <dbReference type="SAM" id="MobiDB-lite"/>
    </source>
</evidence>
<keyword evidence="3" id="KW-1185">Reference proteome</keyword>
<organism evidence="2 3">
    <name type="scientific">Phytophthora aleatoria</name>
    <dbReference type="NCBI Taxonomy" id="2496075"/>
    <lineage>
        <taxon>Eukaryota</taxon>
        <taxon>Sar</taxon>
        <taxon>Stramenopiles</taxon>
        <taxon>Oomycota</taxon>
        <taxon>Peronosporomycetes</taxon>
        <taxon>Peronosporales</taxon>
        <taxon>Peronosporaceae</taxon>
        <taxon>Phytophthora</taxon>
    </lineage>
</organism>
<reference evidence="2" key="1">
    <citation type="submission" date="2021-01" db="EMBL/GenBank/DDBJ databases">
        <title>Phytophthora aleatoria, a newly-described species from Pinus radiata is distinct from Phytophthora cactorum isolates based on comparative genomics.</title>
        <authorList>
            <person name="Mcdougal R."/>
            <person name="Panda P."/>
            <person name="Williams N."/>
            <person name="Studholme D.J."/>
        </authorList>
    </citation>
    <scope>NUCLEOTIDE SEQUENCE</scope>
    <source>
        <strain evidence="2">NZFS 4037</strain>
    </source>
</reference>
<dbReference type="Proteomes" id="UP000709295">
    <property type="component" value="Unassembled WGS sequence"/>
</dbReference>
<name>A0A8J5M0E9_9STRA</name>
<feature type="region of interest" description="Disordered" evidence="1">
    <location>
        <begin position="56"/>
        <end position="80"/>
    </location>
</feature>
<protein>
    <submittedName>
        <fullName evidence="2">Uncharacterized protein</fullName>
    </submittedName>
</protein>